<dbReference type="AlphaFoldDB" id="A0A4Z1EBB5"/>
<feature type="domain" description="Peptidase S8/S53" evidence="7">
    <location>
        <begin position="151"/>
        <end position="378"/>
    </location>
</feature>
<evidence type="ECO:0000256" key="6">
    <source>
        <dbReference type="RuleBase" id="RU003355"/>
    </source>
</evidence>
<evidence type="ECO:0000259" key="7">
    <source>
        <dbReference type="Pfam" id="PF00082"/>
    </source>
</evidence>
<keyword evidence="9" id="KW-1185">Reference proteome</keyword>
<dbReference type="PANTHER" id="PTHR43399">
    <property type="entry name" value="SUBTILISIN-RELATED"/>
    <property type="match status" value="1"/>
</dbReference>
<evidence type="ECO:0000313" key="8">
    <source>
        <dbReference type="EMBL" id="TGO06711.1"/>
    </source>
</evidence>
<dbReference type="InterPro" id="IPR000209">
    <property type="entry name" value="Peptidase_S8/S53_dom"/>
</dbReference>
<dbReference type="InterPro" id="IPR015500">
    <property type="entry name" value="Peptidase_S8_subtilisin-rel"/>
</dbReference>
<dbReference type="InterPro" id="IPR051048">
    <property type="entry name" value="Peptidase_S8/S53_subtilisin"/>
</dbReference>
<organism evidence="8 9">
    <name type="scientific">Serinibacter arcticus</name>
    <dbReference type="NCBI Taxonomy" id="1655435"/>
    <lineage>
        <taxon>Bacteria</taxon>
        <taxon>Bacillati</taxon>
        <taxon>Actinomycetota</taxon>
        <taxon>Actinomycetes</taxon>
        <taxon>Micrococcales</taxon>
        <taxon>Beutenbergiaceae</taxon>
        <taxon>Serinibacter</taxon>
    </lineage>
</organism>
<dbReference type="Gene3D" id="3.40.50.200">
    <property type="entry name" value="Peptidase S8/S53 domain"/>
    <property type="match status" value="1"/>
</dbReference>
<dbReference type="GO" id="GO:0006508">
    <property type="term" value="P:proteolysis"/>
    <property type="evidence" value="ECO:0007669"/>
    <property type="project" value="UniProtKB-KW"/>
</dbReference>
<dbReference type="InterPro" id="IPR023827">
    <property type="entry name" value="Peptidase_S8_Asp-AS"/>
</dbReference>
<evidence type="ECO:0000256" key="1">
    <source>
        <dbReference type="ARBA" id="ARBA00011073"/>
    </source>
</evidence>
<dbReference type="GO" id="GO:0004252">
    <property type="term" value="F:serine-type endopeptidase activity"/>
    <property type="evidence" value="ECO:0007669"/>
    <property type="project" value="UniProtKB-UniRule"/>
</dbReference>
<dbReference type="SUPFAM" id="SSF52743">
    <property type="entry name" value="Subtilisin-like"/>
    <property type="match status" value="1"/>
</dbReference>
<evidence type="ECO:0000256" key="5">
    <source>
        <dbReference type="PROSITE-ProRule" id="PRU01240"/>
    </source>
</evidence>
<comment type="similarity">
    <text evidence="1 5 6">Belongs to the peptidase S8 family.</text>
</comment>
<dbReference type="EMBL" id="RHPJ01000001">
    <property type="protein sequence ID" value="TGO06711.1"/>
    <property type="molecule type" value="Genomic_DNA"/>
</dbReference>
<proteinExistence type="inferred from homology"/>
<keyword evidence="2 5" id="KW-0645">Protease</keyword>
<keyword evidence="3 5" id="KW-0378">Hydrolase</keyword>
<reference evidence="8 9" key="1">
    <citation type="submission" date="2018-11" db="EMBL/GenBank/DDBJ databases">
        <title>Complete genome sequencing of the Actinobacteria Serinibacter sp. K3-2.</title>
        <authorList>
            <person name="Rakitin A.L."/>
            <person name="Beletsky A.V."/>
            <person name="Mardanov A.V."/>
            <person name="Ravin N.V."/>
            <person name="Gromova A.S."/>
            <person name="Filippova S.N."/>
            <person name="Gal'Chenko V.F."/>
        </authorList>
    </citation>
    <scope>NUCLEOTIDE SEQUENCE [LARGE SCALE GENOMIC DNA]</scope>
    <source>
        <strain evidence="8 9">K3-2</strain>
    </source>
</reference>
<dbReference type="InterPro" id="IPR023828">
    <property type="entry name" value="Peptidase_S8_Ser-AS"/>
</dbReference>
<comment type="caution">
    <text evidence="8">The sequence shown here is derived from an EMBL/GenBank/DDBJ whole genome shotgun (WGS) entry which is preliminary data.</text>
</comment>
<dbReference type="PROSITE" id="PS00137">
    <property type="entry name" value="SUBTILASE_HIS"/>
    <property type="match status" value="1"/>
</dbReference>
<accession>A0A4Z1EBB5</accession>
<dbReference type="PROSITE" id="PS51892">
    <property type="entry name" value="SUBTILASE"/>
    <property type="match status" value="1"/>
</dbReference>
<feature type="active site" description="Charge relay system" evidence="5">
    <location>
        <position position="360"/>
    </location>
</feature>
<dbReference type="PROSITE" id="PS00136">
    <property type="entry name" value="SUBTILASE_ASP"/>
    <property type="match status" value="1"/>
</dbReference>
<gene>
    <name evidence="8" type="ORF">SERN_0903</name>
</gene>
<dbReference type="PROSITE" id="PS00138">
    <property type="entry name" value="SUBTILASE_SER"/>
    <property type="match status" value="1"/>
</dbReference>
<evidence type="ECO:0000256" key="4">
    <source>
        <dbReference type="ARBA" id="ARBA00022825"/>
    </source>
</evidence>
<dbReference type="PANTHER" id="PTHR43399:SF4">
    <property type="entry name" value="CELL WALL-ASSOCIATED PROTEASE"/>
    <property type="match status" value="1"/>
</dbReference>
<dbReference type="InterPro" id="IPR022398">
    <property type="entry name" value="Peptidase_S8_His-AS"/>
</dbReference>
<dbReference type="Pfam" id="PF00082">
    <property type="entry name" value="Peptidase_S8"/>
    <property type="match status" value="1"/>
</dbReference>
<dbReference type="Proteomes" id="UP000297318">
    <property type="component" value="Unassembled WGS sequence"/>
</dbReference>
<evidence type="ECO:0000313" key="9">
    <source>
        <dbReference type="Proteomes" id="UP000297318"/>
    </source>
</evidence>
<protein>
    <submittedName>
        <fullName evidence="8">Putative secreted peptidase</fullName>
    </submittedName>
</protein>
<dbReference type="RefSeq" id="WP_199241491.1">
    <property type="nucleotide sequence ID" value="NZ_RHPJ01000001.1"/>
</dbReference>
<evidence type="ECO:0000256" key="2">
    <source>
        <dbReference type="ARBA" id="ARBA00022670"/>
    </source>
</evidence>
<feature type="active site" description="Charge relay system" evidence="5">
    <location>
        <position position="192"/>
    </location>
</feature>
<feature type="active site" description="Charge relay system" evidence="5">
    <location>
        <position position="160"/>
    </location>
</feature>
<sequence>MTSPDERGPRTGATGRTIVVLDEREGSAPDVLGRLGVSCVSARDVRRGGAGDGSVGTAGIGDPVPPGSAVVLDALGIAILADAPPVVAEAAADPGARGVVTAEPEVWVHTFPATPAPAPGTTFADTALATWGLIATGVATDEGRGSTAFDGAGVLVAVLDTGIDERHPDLAGRVRLARSFVAGEAVQDGNGHGTHVAGTIGGPASPVGGQRRYGVAPGCDLLIGKVLGDAGSGTSGGVLEGMNWAIEQGAHVISMSLGSAVAEGEGPLRYYEAAARAALRAGTLIIAAAGNDGDQPVGSPANCPSVLAVAALDHQLVRAEFSCIAINGDGGELNLAAPGVGIYSAFPLAQDSYATLDGTSMATPHVSGLAALAVQAAGVRGQDLWNHLVAHARPLTQGENLVGRGLAVVPLVSA</sequence>
<dbReference type="InterPro" id="IPR036852">
    <property type="entry name" value="Peptidase_S8/S53_dom_sf"/>
</dbReference>
<dbReference type="PRINTS" id="PR00723">
    <property type="entry name" value="SUBTILISIN"/>
</dbReference>
<name>A0A4Z1EBB5_9MICO</name>
<evidence type="ECO:0000256" key="3">
    <source>
        <dbReference type="ARBA" id="ARBA00022801"/>
    </source>
</evidence>
<keyword evidence="4 5" id="KW-0720">Serine protease</keyword>